<dbReference type="GO" id="GO:0050808">
    <property type="term" value="P:synapse organization"/>
    <property type="evidence" value="ECO:0007669"/>
    <property type="project" value="TreeGrafter"/>
</dbReference>
<evidence type="ECO:0000259" key="2">
    <source>
        <dbReference type="PROSITE" id="PS50835"/>
    </source>
</evidence>
<dbReference type="InterPro" id="IPR003599">
    <property type="entry name" value="Ig_sub"/>
</dbReference>
<protein>
    <recommendedName>
        <fullName evidence="2">Ig-like domain-containing protein</fullName>
    </recommendedName>
</protein>
<dbReference type="InterPro" id="IPR013151">
    <property type="entry name" value="Immunoglobulin_dom"/>
</dbReference>
<evidence type="ECO:0000313" key="4">
    <source>
        <dbReference type="Proteomes" id="UP000324222"/>
    </source>
</evidence>
<reference evidence="3 4" key="1">
    <citation type="submission" date="2019-05" db="EMBL/GenBank/DDBJ databases">
        <title>Another draft genome of Portunus trituberculatus and its Hox gene families provides insights of decapod evolution.</title>
        <authorList>
            <person name="Jeong J.-H."/>
            <person name="Song I."/>
            <person name="Kim S."/>
            <person name="Choi T."/>
            <person name="Kim D."/>
            <person name="Ryu S."/>
            <person name="Kim W."/>
        </authorList>
    </citation>
    <scope>NUCLEOTIDE SEQUENCE [LARGE SCALE GENOMIC DNA]</scope>
    <source>
        <tissue evidence="3">Muscle</tissue>
    </source>
</reference>
<dbReference type="Pfam" id="PF00047">
    <property type="entry name" value="ig"/>
    <property type="match status" value="1"/>
</dbReference>
<dbReference type="EMBL" id="VSRR010001492">
    <property type="protein sequence ID" value="MPC25662.1"/>
    <property type="molecule type" value="Genomic_DNA"/>
</dbReference>
<comment type="caution">
    <text evidence="3">The sequence shown here is derived from an EMBL/GenBank/DDBJ whole genome shotgun (WGS) entry which is preliminary data.</text>
</comment>
<dbReference type="SMART" id="SM00409">
    <property type="entry name" value="IG"/>
    <property type="match status" value="1"/>
</dbReference>
<feature type="compositionally biased region" description="Acidic residues" evidence="1">
    <location>
        <begin position="78"/>
        <end position="88"/>
    </location>
</feature>
<accession>A0A5B7DVF8</accession>
<evidence type="ECO:0000313" key="3">
    <source>
        <dbReference type="EMBL" id="MPC25662.1"/>
    </source>
</evidence>
<evidence type="ECO:0000256" key="1">
    <source>
        <dbReference type="SAM" id="MobiDB-lite"/>
    </source>
</evidence>
<name>A0A5B7DVF8_PORTR</name>
<keyword evidence="4" id="KW-1185">Reference proteome</keyword>
<feature type="domain" description="Ig-like" evidence="2">
    <location>
        <begin position="69"/>
        <end position="189"/>
    </location>
</feature>
<organism evidence="3 4">
    <name type="scientific">Portunus trituberculatus</name>
    <name type="common">Swimming crab</name>
    <name type="synonym">Neptunus trituberculatus</name>
    <dbReference type="NCBI Taxonomy" id="210409"/>
    <lineage>
        <taxon>Eukaryota</taxon>
        <taxon>Metazoa</taxon>
        <taxon>Ecdysozoa</taxon>
        <taxon>Arthropoda</taxon>
        <taxon>Crustacea</taxon>
        <taxon>Multicrustacea</taxon>
        <taxon>Malacostraca</taxon>
        <taxon>Eumalacostraca</taxon>
        <taxon>Eucarida</taxon>
        <taxon>Decapoda</taxon>
        <taxon>Pleocyemata</taxon>
        <taxon>Brachyura</taxon>
        <taxon>Eubrachyura</taxon>
        <taxon>Portunoidea</taxon>
        <taxon>Portunidae</taxon>
        <taxon>Portuninae</taxon>
        <taxon>Portunus</taxon>
    </lineage>
</organism>
<proteinExistence type="predicted"/>
<feature type="compositionally biased region" description="Low complexity" evidence="1">
    <location>
        <begin position="60"/>
        <end position="70"/>
    </location>
</feature>
<dbReference type="Proteomes" id="UP000324222">
    <property type="component" value="Unassembled WGS sequence"/>
</dbReference>
<dbReference type="InterPro" id="IPR036179">
    <property type="entry name" value="Ig-like_dom_sf"/>
</dbReference>
<dbReference type="OrthoDB" id="6372703at2759"/>
<dbReference type="InterPro" id="IPR037448">
    <property type="entry name" value="Zig-8"/>
</dbReference>
<dbReference type="Gene3D" id="2.60.40.10">
    <property type="entry name" value="Immunoglobulins"/>
    <property type="match status" value="1"/>
</dbReference>
<dbReference type="PROSITE" id="PS50835">
    <property type="entry name" value="IG_LIKE"/>
    <property type="match status" value="1"/>
</dbReference>
<dbReference type="AlphaFoldDB" id="A0A5B7DVF8"/>
<dbReference type="SUPFAM" id="SSF48726">
    <property type="entry name" value="Immunoglobulin"/>
    <property type="match status" value="1"/>
</dbReference>
<feature type="region of interest" description="Disordered" evidence="1">
    <location>
        <begin position="44"/>
        <end position="94"/>
    </location>
</feature>
<sequence length="211" mass="23892">MNRTLGADEADFDEEREVTGMDNLLEAMRNLTQVYSILADSSSLCGGTNPGKAPSGPDKTTTTTTTTTPPTDRKECAENDEEKEEEGDTEFRHSTNVTARLGSKAILRCRLDHLQDPEQAVWIRVRDQNWLSQGRHKVVANENRIAVDFANEELKYYRLFLKDVRREDEGAYECNLSTTPAVRQTIWLTVLGEEEREVVKREGLGTVRRAD</sequence>
<dbReference type="PANTHER" id="PTHR23279">
    <property type="entry name" value="DEFECTIVE PROBOSCIS EXTENSION RESPONSE DPR -RELATED"/>
    <property type="match status" value="1"/>
</dbReference>
<dbReference type="PANTHER" id="PTHR23279:SF36">
    <property type="entry name" value="DEFECTIVE PROBOSCIS EXTENSION RESPONSE 9, ISOFORM A"/>
    <property type="match status" value="1"/>
</dbReference>
<dbReference type="InterPro" id="IPR007110">
    <property type="entry name" value="Ig-like_dom"/>
</dbReference>
<dbReference type="InterPro" id="IPR013783">
    <property type="entry name" value="Ig-like_fold"/>
</dbReference>
<gene>
    <name evidence="3" type="ORF">E2C01_018784</name>
</gene>
<dbReference type="GO" id="GO:0032589">
    <property type="term" value="C:neuron projection membrane"/>
    <property type="evidence" value="ECO:0007669"/>
    <property type="project" value="TreeGrafter"/>
</dbReference>